<name>A0ABW7XI72_9MICO</name>
<reference evidence="2 3" key="1">
    <citation type="submission" date="2024-10" db="EMBL/GenBank/DDBJ databases">
        <title>The Natural Products Discovery Center: Release of the First 8490 Sequenced Strains for Exploring Actinobacteria Biosynthetic Diversity.</title>
        <authorList>
            <person name="Kalkreuter E."/>
            <person name="Kautsar S.A."/>
            <person name="Yang D."/>
            <person name="Bader C.D."/>
            <person name="Teijaro C.N."/>
            <person name="Fluegel L."/>
            <person name="Davis C.M."/>
            <person name="Simpson J.R."/>
            <person name="Lauterbach L."/>
            <person name="Steele A.D."/>
            <person name="Gui C."/>
            <person name="Meng S."/>
            <person name="Li G."/>
            <person name="Viehrig K."/>
            <person name="Ye F."/>
            <person name="Su P."/>
            <person name="Kiefer A.F."/>
            <person name="Nichols A."/>
            <person name="Cepeda A.J."/>
            <person name="Yan W."/>
            <person name="Fan B."/>
            <person name="Jiang Y."/>
            <person name="Adhikari A."/>
            <person name="Zheng C.-J."/>
            <person name="Schuster L."/>
            <person name="Cowan T.M."/>
            <person name="Smanski M.J."/>
            <person name="Chevrette M.G."/>
            <person name="De Carvalho L.P.S."/>
            <person name="Shen B."/>
        </authorList>
    </citation>
    <scope>NUCLEOTIDE SEQUENCE [LARGE SCALE GENOMIC DNA]</scope>
    <source>
        <strain evidence="2 3">NPDC019481</strain>
    </source>
</reference>
<dbReference type="EMBL" id="JBIRYI010000005">
    <property type="protein sequence ID" value="MFI2487199.1"/>
    <property type="molecule type" value="Genomic_DNA"/>
</dbReference>
<evidence type="ECO:0008006" key="4">
    <source>
        <dbReference type="Google" id="ProtNLM"/>
    </source>
</evidence>
<feature type="signal peptide" evidence="1">
    <location>
        <begin position="1"/>
        <end position="29"/>
    </location>
</feature>
<evidence type="ECO:0000313" key="2">
    <source>
        <dbReference type="EMBL" id="MFI2487199.1"/>
    </source>
</evidence>
<sequence length="397" mass="42135">MIIGARKILVSALGVALGGSLLTGLPAAAAGTDADGPSPTAYARTWYNLAIAPATAPAGTPVQVHGYIGIQPDTIWERSQPGRGLPVDIYFDPSGTAPRERVATAVTNDDAWFAKTFSPTTSGTYDVVVANQGSDVMGTRTAKFTRRSASQPVRSVVVSGSKGGHTARVRVAVQDVVTKVEPQTVYLDAGILTPGYSANAVAGPSMTNRRAEGRYRKGGVLTADQDLWDTPYSGSRTYRLSALHPAGLYDVYYEGPIRVEADHWDIDGDGSRQSVDVPIPWKSVTTVRVRRASSTKISASATSLTGAKTITLRGAVRKVQLVSKNKAAVRLSPNTPVKLYFDPAGAPGPEYKKTVRTNSKGYYATTYRTTRSGTWIAKYPGTDLQAPSKGAVTVAVR</sequence>
<evidence type="ECO:0000256" key="1">
    <source>
        <dbReference type="SAM" id="SignalP"/>
    </source>
</evidence>
<keyword evidence="1" id="KW-0732">Signal</keyword>
<keyword evidence="3" id="KW-1185">Reference proteome</keyword>
<organism evidence="2 3">
    <name type="scientific">Promicromonospora kroppenstedtii</name>
    <dbReference type="NCBI Taxonomy" id="440482"/>
    <lineage>
        <taxon>Bacteria</taxon>
        <taxon>Bacillati</taxon>
        <taxon>Actinomycetota</taxon>
        <taxon>Actinomycetes</taxon>
        <taxon>Micrococcales</taxon>
        <taxon>Promicromonosporaceae</taxon>
        <taxon>Promicromonospora</taxon>
    </lineage>
</organism>
<accession>A0ABW7XI72</accession>
<feature type="chain" id="PRO_5047188774" description="Ig-like domain (Group 3)" evidence="1">
    <location>
        <begin position="30"/>
        <end position="397"/>
    </location>
</feature>
<dbReference type="RefSeq" id="WP_397403723.1">
    <property type="nucleotide sequence ID" value="NZ_JBIRYI010000005.1"/>
</dbReference>
<proteinExistence type="predicted"/>
<protein>
    <recommendedName>
        <fullName evidence="4">Ig-like domain (Group 3)</fullName>
    </recommendedName>
</protein>
<evidence type="ECO:0000313" key="3">
    <source>
        <dbReference type="Proteomes" id="UP001611580"/>
    </source>
</evidence>
<gene>
    <name evidence="2" type="ORF">ACH47X_09830</name>
</gene>
<dbReference type="Proteomes" id="UP001611580">
    <property type="component" value="Unassembled WGS sequence"/>
</dbReference>
<comment type="caution">
    <text evidence="2">The sequence shown here is derived from an EMBL/GenBank/DDBJ whole genome shotgun (WGS) entry which is preliminary data.</text>
</comment>